<dbReference type="GO" id="GO:0003723">
    <property type="term" value="F:RNA binding"/>
    <property type="evidence" value="ECO:0007669"/>
    <property type="project" value="TreeGrafter"/>
</dbReference>
<dbReference type="EMBL" id="MN740556">
    <property type="protein sequence ID" value="QHU33122.1"/>
    <property type="molecule type" value="Genomic_DNA"/>
</dbReference>
<evidence type="ECO:0000259" key="5">
    <source>
        <dbReference type="PROSITE" id="PS51192"/>
    </source>
</evidence>
<dbReference type="Pfam" id="PF00271">
    <property type="entry name" value="Helicase_C"/>
    <property type="match status" value="1"/>
</dbReference>
<dbReference type="AlphaFoldDB" id="A0A6C0LV63"/>
<evidence type="ECO:0000313" key="7">
    <source>
        <dbReference type="EMBL" id="QHU33122.1"/>
    </source>
</evidence>
<accession>A0A6C0LV63</accession>
<dbReference type="CDD" id="cd18791">
    <property type="entry name" value="SF2_C_RHA"/>
    <property type="match status" value="1"/>
</dbReference>
<sequence length="672" mass="77336">MNKSDKIGILDIEGINPNPLNEEPYSDTYKDLAKIWSSFPAYKKIDDVLNSIKNNQLTFIISGTGSGKTVLIPKIALHYTNYQGKIGVTLPKRVVTLSAATFAAKTLDVQLGTYIGYIYKGSDKQMSGSQNKIVYMTDGSLTMKIMNDPYLKEYKVIIIDEAHERKIQIDLLLLFLKRILLSGQNPDLKIIIMSATIDGEKYKAYFPNITSQIIHISGQPNHEIVTHFLDEPSKSYMMDGLNLIKYLINNGIKKDMLFFITSSNEALQLCKSIRPLFPKVYCIEVYADMSKDLKIYAETRDKFLELGNYDQKLVMATNVAESSLTIDGLKYVIDSGYELYSYFDPETAGQILEKRLISKAQALQRRGRVGRTEPGICYHLLTKKQFDSLADYAPPEILRQDITMEVLKIVNFTKDKSMEQGQIILNELMDVPKNNQLEYAYDLYKLYKLLDQNEILTKSGRNVVKFSSLPINRSLFLIYAYQLYCVKEATIIISMIEMLNGKLSNLFYKSDTICKSNCYKDSSKKLIKKLTVKNGDHMTFLKIFNEYKHIEDKELWARKYGIKVDYLRKVNEMANNYYRKIINISKDSQLSRIENINIDEKILEALKLSHQHLIAKNLQPIFTKRKQTGEIQKDSIISSIYTKKNMMNMTFIYDELICLNGTWEFSIVTIID</sequence>
<name>A0A6C0LV63_9ZZZZ</name>
<dbReference type="InterPro" id="IPR001650">
    <property type="entry name" value="Helicase_C-like"/>
</dbReference>
<dbReference type="Gene3D" id="3.40.50.300">
    <property type="entry name" value="P-loop containing nucleotide triphosphate hydrolases"/>
    <property type="match status" value="2"/>
</dbReference>
<feature type="domain" description="Helicase ATP-binding" evidence="5">
    <location>
        <begin position="49"/>
        <end position="215"/>
    </location>
</feature>
<dbReference type="PROSITE" id="PS51194">
    <property type="entry name" value="HELICASE_CTER"/>
    <property type="match status" value="1"/>
</dbReference>
<dbReference type="SMART" id="SM00490">
    <property type="entry name" value="HELICc"/>
    <property type="match status" value="1"/>
</dbReference>
<evidence type="ECO:0000259" key="6">
    <source>
        <dbReference type="PROSITE" id="PS51194"/>
    </source>
</evidence>
<dbReference type="InterPro" id="IPR011545">
    <property type="entry name" value="DEAD/DEAH_box_helicase_dom"/>
</dbReference>
<feature type="domain" description="Helicase C-terminal" evidence="6">
    <location>
        <begin position="242"/>
        <end position="424"/>
    </location>
</feature>
<evidence type="ECO:0000256" key="3">
    <source>
        <dbReference type="ARBA" id="ARBA00022806"/>
    </source>
</evidence>
<dbReference type="SUPFAM" id="SSF52540">
    <property type="entry name" value="P-loop containing nucleoside triphosphate hydrolases"/>
    <property type="match status" value="1"/>
</dbReference>
<dbReference type="GO" id="GO:0016787">
    <property type="term" value="F:hydrolase activity"/>
    <property type="evidence" value="ECO:0007669"/>
    <property type="project" value="UniProtKB-KW"/>
</dbReference>
<keyword evidence="1" id="KW-0547">Nucleotide-binding</keyword>
<dbReference type="GO" id="GO:0005524">
    <property type="term" value="F:ATP binding"/>
    <property type="evidence" value="ECO:0007669"/>
    <property type="project" value="UniProtKB-KW"/>
</dbReference>
<dbReference type="Pfam" id="PF00270">
    <property type="entry name" value="DEAD"/>
    <property type="match status" value="1"/>
</dbReference>
<evidence type="ECO:0000256" key="4">
    <source>
        <dbReference type="ARBA" id="ARBA00022840"/>
    </source>
</evidence>
<keyword evidence="2" id="KW-0378">Hydrolase</keyword>
<dbReference type="CDD" id="cd17917">
    <property type="entry name" value="DEXHc_RHA-like"/>
    <property type="match status" value="1"/>
</dbReference>
<dbReference type="PANTHER" id="PTHR18934">
    <property type="entry name" value="ATP-DEPENDENT RNA HELICASE"/>
    <property type="match status" value="1"/>
</dbReference>
<protein>
    <recommendedName>
        <fullName evidence="8">Helicase ATP-binding domain-containing protein</fullName>
    </recommendedName>
</protein>
<keyword evidence="4" id="KW-0067">ATP-binding</keyword>
<evidence type="ECO:0000256" key="2">
    <source>
        <dbReference type="ARBA" id="ARBA00022801"/>
    </source>
</evidence>
<proteinExistence type="predicted"/>
<organism evidence="7">
    <name type="scientific">viral metagenome</name>
    <dbReference type="NCBI Taxonomy" id="1070528"/>
    <lineage>
        <taxon>unclassified sequences</taxon>
        <taxon>metagenomes</taxon>
        <taxon>organismal metagenomes</taxon>
    </lineage>
</organism>
<evidence type="ECO:0008006" key="8">
    <source>
        <dbReference type="Google" id="ProtNLM"/>
    </source>
</evidence>
<reference evidence="7" key="1">
    <citation type="journal article" date="2020" name="Nature">
        <title>Giant virus diversity and host interactions through global metagenomics.</title>
        <authorList>
            <person name="Schulz F."/>
            <person name="Roux S."/>
            <person name="Paez-Espino D."/>
            <person name="Jungbluth S."/>
            <person name="Walsh D.A."/>
            <person name="Denef V.J."/>
            <person name="McMahon K.D."/>
            <person name="Konstantinidis K.T."/>
            <person name="Eloe-Fadrosh E.A."/>
            <person name="Kyrpides N.C."/>
            <person name="Woyke T."/>
        </authorList>
    </citation>
    <scope>NUCLEOTIDE SEQUENCE</scope>
    <source>
        <strain evidence="7">GVMAG-S-1014582-52</strain>
    </source>
</reference>
<evidence type="ECO:0000256" key="1">
    <source>
        <dbReference type="ARBA" id="ARBA00022741"/>
    </source>
</evidence>
<dbReference type="PROSITE" id="PS51192">
    <property type="entry name" value="HELICASE_ATP_BIND_1"/>
    <property type="match status" value="1"/>
</dbReference>
<dbReference type="InterPro" id="IPR027417">
    <property type="entry name" value="P-loop_NTPase"/>
</dbReference>
<keyword evidence="3" id="KW-0347">Helicase</keyword>
<dbReference type="PANTHER" id="PTHR18934:SF91">
    <property type="entry name" value="PRE-MRNA-SPLICING FACTOR ATP-DEPENDENT RNA HELICASE PRP16"/>
    <property type="match status" value="1"/>
</dbReference>
<dbReference type="Gene3D" id="1.20.120.1080">
    <property type="match status" value="1"/>
</dbReference>
<dbReference type="GO" id="GO:0004386">
    <property type="term" value="F:helicase activity"/>
    <property type="evidence" value="ECO:0007669"/>
    <property type="project" value="UniProtKB-KW"/>
</dbReference>
<dbReference type="InterPro" id="IPR014001">
    <property type="entry name" value="Helicase_ATP-bd"/>
</dbReference>
<dbReference type="SMART" id="SM00487">
    <property type="entry name" value="DEXDc"/>
    <property type="match status" value="1"/>
</dbReference>